<gene>
    <name evidence="2" type="ORF">CLV92_10133</name>
</gene>
<dbReference type="AlphaFoldDB" id="A0A2S6IVG3"/>
<evidence type="ECO:0000256" key="1">
    <source>
        <dbReference type="SAM" id="MobiDB-lite"/>
    </source>
</evidence>
<sequence>MTKASSGEDEHIRLNSRCSFACLMDRVGSTPPTASSVAGARLLRQGTAHMVTITHPGGEVLGNRDLAPDGITGLVQVSDQGGGTVWLHRGPRRLRPATVEEARRSTTGHPQPGRGWERTSAADHWGCVGRV</sequence>
<organism evidence="2 3">
    <name type="scientific">Kineococcus xinjiangensis</name>
    <dbReference type="NCBI Taxonomy" id="512762"/>
    <lineage>
        <taxon>Bacteria</taxon>
        <taxon>Bacillati</taxon>
        <taxon>Actinomycetota</taxon>
        <taxon>Actinomycetes</taxon>
        <taxon>Kineosporiales</taxon>
        <taxon>Kineosporiaceae</taxon>
        <taxon>Kineococcus</taxon>
    </lineage>
</organism>
<comment type="caution">
    <text evidence="2">The sequence shown here is derived from an EMBL/GenBank/DDBJ whole genome shotgun (WGS) entry which is preliminary data.</text>
</comment>
<dbReference type="EMBL" id="PTJD01000001">
    <property type="protein sequence ID" value="PPK98338.1"/>
    <property type="molecule type" value="Genomic_DNA"/>
</dbReference>
<name>A0A2S6IVG3_9ACTN</name>
<keyword evidence="3" id="KW-1185">Reference proteome</keyword>
<proteinExistence type="predicted"/>
<feature type="region of interest" description="Disordered" evidence="1">
    <location>
        <begin position="97"/>
        <end position="122"/>
    </location>
</feature>
<dbReference type="Proteomes" id="UP000239485">
    <property type="component" value="Unassembled WGS sequence"/>
</dbReference>
<evidence type="ECO:0000313" key="2">
    <source>
        <dbReference type="EMBL" id="PPK98338.1"/>
    </source>
</evidence>
<protein>
    <submittedName>
        <fullName evidence="2">Uncharacterized protein</fullName>
    </submittedName>
</protein>
<accession>A0A2S6IVG3</accession>
<evidence type="ECO:0000313" key="3">
    <source>
        <dbReference type="Proteomes" id="UP000239485"/>
    </source>
</evidence>
<reference evidence="2 3" key="1">
    <citation type="submission" date="2018-02" db="EMBL/GenBank/DDBJ databases">
        <title>Genomic Encyclopedia of Archaeal and Bacterial Type Strains, Phase II (KMG-II): from individual species to whole genera.</title>
        <authorList>
            <person name="Goeker M."/>
        </authorList>
    </citation>
    <scope>NUCLEOTIDE SEQUENCE [LARGE SCALE GENOMIC DNA]</scope>
    <source>
        <strain evidence="2 3">DSM 22857</strain>
    </source>
</reference>